<dbReference type="Proteomes" id="UP000053815">
    <property type="component" value="Unassembled WGS sequence"/>
</dbReference>
<reference evidence="1" key="1">
    <citation type="submission" date="2014-09" db="EMBL/GenBank/DDBJ databases">
        <title>Draft genome sequence of an oleaginous Mucoromycotina fungus Mucor ambiguus NBRC6742.</title>
        <authorList>
            <person name="Takeda I."/>
            <person name="Yamane N."/>
            <person name="Morita T."/>
            <person name="Tamano K."/>
            <person name="Machida M."/>
            <person name="Baker S."/>
            <person name="Koike H."/>
        </authorList>
    </citation>
    <scope>NUCLEOTIDE SEQUENCE</scope>
    <source>
        <strain evidence="1">NBRC 6742</strain>
    </source>
</reference>
<organism evidence="1">
    <name type="scientific">Mucor ambiguus</name>
    <dbReference type="NCBI Taxonomy" id="91626"/>
    <lineage>
        <taxon>Eukaryota</taxon>
        <taxon>Fungi</taxon>
        <taxon>Fungi incertae sedis</taxon>
        <taxon>Mucoromycota</taxon>
        <taxon>Mucoromycotina</taxon>
        <taxon>Mucoromycetes</taxon>
        <taxon>Mucorales</taxon>
        <taxon>Mucorineae</taxon>
        <taxon>Mucoraceae</taxon>
        <taxon>Mucor</taxon>
    </lineage>
</organism>
<gene>
    <name evidence="1" type="ORF">MAM1_0315d09578</name>
</gene>
<evidence type="ECO:0000313" key="2">
    <source>
        <dbReference type="Proteomes" id="UP000053815"/>
    </source>
</evidence>
<evidence type="ECO:0000313" key="1">
    <source>
        <dbReference type="EMBL" id="GAN10044.1"/>
    </source>
</evidence>
<accession>A0A0C9MRF3</accession>
<dbReference type="AlphaFoldDB" id="A0A0C9MRF3"/>
<protein>
    <submittedName>
        <fullName evidence="1">Uncharacterized protein</fullName>
    </submittedName>
</protein>
<proteinExistence type="predicted"/>
<sequence length="81" mass="9217">METNSVNSAYYCAIELAFQAGSHQALSLSVIIDSVADDIVDLYDGTGFAEYKREWHRSVLDYAKMKEIGLVSLIISWRFMY</sequence>
<name>A0A0C9MRF3_9FUNG</name>
<keyword evidence="2" id="KW-1185">Reference proteome</keyword>
<dbReference type="EMBL" id="DF836604">
    <property type="protein sequence ID" value="GAN10044.1"/>
    <property type="molecule type" value="Genomic_DNA"/>
</dbReference>